<evidence type="ECO:0000256" key="1">
    <source>
        <dbReference type="ARBA" id="ARBA00004141"/>
    </source>
</evidence>
<protein>
    <submittedName>
        <fullName evidence="6">LrgB family protein</fullName>
    </submittedName>
</protein>
<dbReference type="GO" id="GO:0016020">
    <property type="term" value="C:membrane"/>
    <property type="evidence" value="ECO:0007669"/>
    <property type="project" value="UniProtKB-SubCell"/>
</dbReference>
<dbReference type="InterPro" id="IPR007300">
    <property type="entry name" value="CidB/LrgB"/>
</dbReference>
<dbReference type="Proteomes" id="UP000234956">
    <property type="component" value="Unassembled WGS sequence"/>
</dbReference>
<evidence type="ECO:0000313" key="7">
    <source>
        <dbReference type="Proteomes" id="UP000234956"/>
    </source>
</evidence>
<evidence type="ECO:0000256" key="2">
    <source>
        <dbReference type="ARBA" id="ARBA00022692"/>
    </source>
</evidence>
<comment type="subcellular location">
    <subcellularLocation>
        <location evidence="1">Membrane</location>
        <topology evidence="1">Multi-pass membrane protein</topology>
    </subcellularLocation>
</comment>
<dbReference type="PANTHER" id="PTHR30249">
    <property type="entry name" value="PUTATIVE SEROTONIN TRANSPORTER"/>
    <property type="match status" value="1"/>
</dbReference>
<sequence length="237" mass="25388">MSLFIATISLLGTIAIFYICKMFYKKYKKEWLSPMLMTPLVIIGILLLTGIPYKTYNTGANVLTNLLGPATVAFAIPIYKNVNLLKKHAFEIFVSIAVGSAVAIVSSFIMALVVGLNDELVHSLVPRSVTTPIAMDISNMIGGSPTLTAVFVMTTGILGSLLAPIVIKICRFHRPSSRGLMLGMGAHGTGTSKAFELGELEGTFASLAMIVAALISIVLSTTIFPVFEHLVINILLP</sequence>
<proteinExistence type="predicted"/>
<evidence type="ECO:0000256" key="3">
    <source>
        <dbReference type="ARBA" id="ARBA00022989"/>
    </source>
</evidence>
<dbReference type="RefSeq" id="WP_058843383.1">
    <property type="nucleotide sequence ID" value="NZ_PDFK01000002.1"/>
</dbReference>
<comment type="caution">
    <text evidence="6">The sequence shown here is derived from an EMBL/GenBank/DDBJ whole genome shotgun (WGS) entry which is preliminary data.</text>
</comment>
<accession>A0A2I0V233</accession>
<dbReference type="Pfam" id="PF04172">
    <property type="entry name" value="LrgB"/>
    <property type="match status" value="1"/>
</dbReference>
<dbReference type="PANTHER" id="PTHR30249:SF3">
    <property type="entry name" value="MUREIN HYDROLASE EXPORT REGULATOR"/>
    <property type="match status" value="1"/>
</dbReference>
<name>A0A2I0V233_9BACI</name>
<feature type="transmembrane region" description="Helical" evidence="5">
    <location>
        <begin position="62"/>
        <end position="80"/>
    </location>
</feature>
<reference evidence="6 7" key="1">
    <citation type="submission" date="2017-10" db="EMBL/GenBank/DDBJ databases">
        <title>Draft genome of Lysinibacillus fusiformis strain Juneja, a laboratory-derived pathogen of Drosophila melanogaster.</title>
        <authorList>
            <person name="Smith B.R."/>
            <person name="Unckless R.L."/>
        </authorList>
    </citation>
    <scope>NUCLEOTIDE SEQUENCE [LARGE SCALE GENOMIC DNA]</scope>
    <source>
        <strain evidence="6 7">Juneja</strain>
    </source>
</reference>
<dbReference type="AlphaFoldDB" id="A0A2I0V233"/>
<evidence type="ECO:0000256" key="5">
    <source>
        <dbReference type="SAM" id="Phobius"/>
    </source>
</evidence>
<feature type="transmembrane region" description="Helical" evidence="5">
    <location>
        <begin position="204"/>
        <end position="227"/>
    </location>
</feature>
<feature type="transmembrane region" description="Helical" evidence="5">
    <location>
        <begin position="36"/>
        <end position="56"/>
    </location>
</feature>
<keyword evidence="4 5" id="KW-0472">Membrane</keyword>
<gene>
    <name evidence="6" type="ORF">CRI88_08100</name>
</gene>
<evidence type="ECO:0000313" key="6">
    <source>
        <dbReference type="EMBL" id="PKU52316.1"/>
    </source>
</evidence>
<evidence type="ECO:0000256" key="4">
    <source>
        <dbReference type="ARBA" id="ARBA00023136"/>
    </source>
</evidence>
<feature type="transmembrane region" description="Helical" evidence="5">
    <location>
        <begin position="6"/>
        <end position="24"/>
    </location>
</feature>
<feature type="transmembrane region" description="Helical" evidence="5">
    <location>
        <begin position="147"/>
        <end position="167"/>
    </location>
</feature>
<feature type="transmembrane region" description="Helical" evidence="5">
    <location>
        <begin position="92"/>
        <end position="116"/>
    </location>
</feature>
<organism evidence="6 7">
    <name type="scientific">Lysinibacillus fusiformis</name>
    <dbReference type="NCBI Taxonomy" id="28031"/>
    <lineage>
        <taxon>Bacteria</taxon>
        <taxon>Bacillati</taxon>
        <taxon>Bacillota</taxon>
        <taxon>Bacilli</taxon>
        <taxon>Bacillales</taxon>
        <taxon>Bacillaceae</taxon>
        <taxon>Lysinibacillus</taxon>
    </lineage>
</organism>
<keyword evidence="2 5" id="KW-0812">Transmembrane</keyword>
<keyword evidence="3 5" id="KW-1133">Transmembrane helix</keyword>
<dbReference type="EMBL" id="PDFK01000002">
    <property type="protein sequence ID" value="PKU52316.1"/>
    <property type="molecule type" value="Genomic_DNA"/>
</dbReference>